<dbReference type="SUPFAM" id="SSF49785">
    <property type="entry name" value="Galactose-binding domain-like"/>
    <property type="match status" value="1"/>
</dbReference>
<organism evidence="10 11">
    <name type="scientific">Gracilibacillus thailandensis</name>
    <dbReference type="NCBI Taxonomy" id="563735"/>
    <lineage>
        <taxon>Bacteria</taxon>
        <taxon>Bacillati</taxon>
        <taxon>Bacillota</taxon>
        <taxon>Bacilli</taxon>
        <taxon>Bacillales</taxon>
        <taxon>Bacillaceae</taxon>
        <taxon>Gracilibacillus</taxon>
    </lineage>
</organism>
<dbReference type="InterPro" id="IPR005084">
    <property type="entry name" value="CBM6"/>
</dbReference>
<sequence length="492" mass="54329">MELTLIMNQSNKSISELTKVLKEAIGKTPPNGNPLVSHKFGADPYPLIYQDRVYLYATNDEIEYDENGDVTDNTYAGINTLTVISSSDLVNWTDHGEIPAAGPDGAAKWAKNSWAPAITQKVIDGKDKFFLYFANNGSNIGVLTADSPLGPWTDPIGQPIISRETPGVDGVPWIFDPAVLVDDDGTGYLYFGGGIPDEEYEMPNTARVIQLSDDMILTVGEAKPIPAPFMFESGGINKYNGRYYYSYCSNFYTSDRPAGVPGAGEIAYLTSDHPMGPWTYQHAILKNPGYFFNVSGNNHHAIFEFKGTWYISYHAQTLSAAMGIEKGYRSTHLNKIYFDEEGQIEPIQADLQGVEKVKNLNPYETMEAVTMAWQAGINVSKPSDTNFNEHDRVVSEIKQGAWLAVSSADFEHAAKECVVHLASETEGVSIEIRLDSIDGQIVGQVDVPNTGGKWKELSFPVEVDKGIHDVYFVFKGDTNQSLFELASWSFNK</sequence>
<dbReference type="SMART" id="SM00606">
    <property type="entry name" value="CBD_IV"/>
    <property type="match status" value="1"/>
</dbReference>
<dbReference type="Pfam" id="PF04616">
    <property type="entry name" value="Glyco_hydro_43"/>
    <property type="match status" value="1"/>
</dbReference>
<gene>
    <name evidence="10" type="ORF">GH885_09880</name>
</gene>
<proteinExistence type="inferred from homology"/>
<evidence type="ECO:0000256" key="5">
    <source>
        <dbReference type="ARBA" id="ARBA00023277"/>
    </source>
</evidence>
<protein>
    <submittedName>
        <fullName evidence="10">Family 43 glycosylhydrolase</fullName>
    </submittedName>
</protein>
<keyword evidence="2" id="KW-0858">Xylan degradation</keyword>
<evidence type="ECO:0000256" key="6">
    <source>
        <dbReference type="ARBA" id="ARBA00023295"/>
    </source>
</evidence>
<dbReference type="Gene3D" id="2.60.120.260">
    <property type="entry name" value="Galactose-binding domain-like"/>
    <property type="match status" value="1"/>
</dbReference>
<evidence type="ECO:0000313" key="11">
    <source>
        <dbReference type="Proteomes" id="UP000435187"/>
    </source>
</evidence>
<dbReference type="CDD" id="cd04084">
    <property type="entry name" value="CBM6_xylanase-like"/>
    <property type="match status" value="1"/>
</dbReference>
<keyword evidence="4 8" id="KW-0378">Hydrolase</keyword>
<comment type="caution">
    <text evidence="10">The sequence shown here is derived from an EMBL/GenBank/DDBJ whole genome shotgun (WGS) entry which is preliminary data.</text>
</comment>
<dbReference type="CDD" id="cd09003">
    <property type="entry name" value="GH43_XynD-like"/>
    <property type="match status" value="1"/>
</dbReference>
<dbReference type="Pfam" id="PF03422">
    <property type="entry name" value="CBM_6"/>
    <property type="match status" value="1"/>
</dbReference>
<dbReference type="RefSeq" id="WP_153835336.1">
    <property type="nucleotide sequence ID" value="NZ_WJID01000031.1"/>
</dbReference>
<feature type="site" description="Important for catalytic activity, responsible for pKa modulation of the active site Glu and correct orientation of both the proton donor and substrate" evidence="7">
    <location>
        <position position="176"/>
    </location>
</feature>
<comment type="similarity">
    <text evidence="1 8">Belongs to the glycosyl hydrolase 43 family.</text>
</comment>
<dbReference type="InterPro" id="IPR052176">
    <property type="entry name" value="Glycosyl_Hydrlase_43_Enz"/>
</dbReference>
<reference evidence="10 11" key="1">
    <citation type="submission" date="2019-10" db="EMBL/GenBank/DDBJ databases">
        <title>Gracilibacillus salitolerans sp. nov., a moderate halophile isolated from a saline soil in northwest China.</title>
        <authorList>
            <person name="Gan L."/>
        </authorList>
    </citation>
    <scope>NUCLEOTIDE SEQUENCE [LARGE SCALE GENOMIC DNA]</scope>
    <source>
        <strain evidence="10 11">TP2-8</strain>
    </source>
</reference>
<keyword evidence="5" id="KW-0119">Carbohydrate metabolism</keyword>
<dbReference type="PANTHER" id="PTHR43772:SF2">
    <property type="entry name" value="PUTATIVE (AFU_ORTHOLOGUE AFUA_2G04480)-RELATED"/>
    <property type="match status" value="1"/>
</dbReference>
<dbReference type="GO" id="GO:0004553">
    <property type="term" value="F:hydrolase activity, hydrolyzing O-glycosyl compounds"/>
    <property type="evidence" value="ECO:0007669"/>
    <property type="project" value="InterPro"/>
</dbReference>
<name>A0A6N7QYS3_9BACI</name>
<dbReference type="PROSITE" id="PS51175">
    <property type="entry name" value="CBM6"/>
    <property type="match status" value="1"/>
</dbReference>
<dbReference type="Proteomes" id="UP000435187">
    <property type="component" value="Unassembled WGS sequence"/>
</dbReference>
<dbReference type="PANTHER" id="PTHR43772">
    <property type="entry name" value="ENDO-1,4-BETA-XYLANASE"/>
    <property type="match status" value="1"/>
</dbReference>
<dbReference type="InterPro" id="IPR006710">
    <property type="entry name" value="Glyco_hydro_43"/>
</dbReference>
<keyword evidence="6 8" id="KW-0326">Glycosidase</keyword>
<dbReference type="AlphaFoldDB" id="A0A6N7QYS3"/>
<evidence type="ECO:0000256" key="3">
    <source>
        <dbReference type="ARBA" id="ARBA00022729"/>
    </source>
</evidence>
<evidence type="ECO:0000256" key="4">
    <source>
        <dbReference type="ARBA" id="ARBA00022801"/>
    </source>
</evidence>
<keyword evidence="2" id="KW-0624">Polysaccharide degradation</keyword>
<evidence type="ECO:0000256" key="2">
    <source>
        <dbReference type="ARBA" id="ARBA00022651"/>
    </source>
</evidence>
<dbReference type="GO" id="GO:0030246">
    <property type="term" value="F:carbohydrate binding"/>
    <property type="evidence" value="ECO:0007669"/>
    <property type="project" value="InterPro"/>
</dbReference>
<feature type="domain" description="CBM6" evidence="9">
    <location>
        <begin position="361"/>
        <end position="491"/>
    </location>
</feature>
<evidence type="ECO:0000313" key="10">
    <source>
        <dbReference type="EMBL" id="MRI66654.1"/>
    </source>
</evidence>
<evidence type="ECO:0000256" key="8">
    <source>
        <dbReference type="RuleBase" id="RU361187"/>
    </source>
</evidence>
<evidence type="ECO:0000256" key="7">
    <source>
        <dbReference type="PIRSR" id="PIRSR606710-2"/>
    </source>
</evidence>
<dbReference type="EMBL" id="WJEE01000018">
    <property type="protein sequence ID" value="MRI66654.1"/>
    <property type="molecule type" value="Genomic_DNA"/>
</dbReference>
<dbReference type="InterPro" id="IPR008979">
    <property type="entry name" value="Galactose-bd-like_sf"/>
</dbReference>
<dbReference type="SUPFAM" id="SSF75005">
    <property type="entry name" value="Arabinanase/levansucrase/invertase"/>
    <property type="match status" value="1"/>
</dbReference>
<keyword evidence="11" id="KW-1185">Reference proteome</keyword>
<dbReference type="Gene3D" id="2.115.10.20">
    <property type="entry name" value="Glycosyl hydrolase domain, family 43"/>
    <property type="match status" value="1"/>
</dbReference>
<keyword evidence="3" id="KW-0732">Signal</keyword>
<evidence type="ECO:0000256" key="1">
    <source>
        <dbReference type="ARBA" id="ARBA00009865"/>
    </source>
</evidence>
<dbReference type="InterPro" id="IPR006584">
    <property type="entry name" value="Cellulose-bd_IV"/>
</dbReference>
<accession>A0A6N7QYS3</accession>
<evidence type="ECO:0000259" key="9">
    <source>
        <dbReference type="PROSITE" id="PS51175"/>
    </source>
</evidence>
<dbReference type="InterPro" id="IPR023296">
    <property type="entry name" value="Glyco_hydro_beta-prop_sf"/>
</dbReference>
<dbReference type="GO" id="GO:0045493">
    <property type="term" value="P:xylan catabolic process"/>
    <property type="evidence" value="ECO:0007669"/>
    <property type="project" value="UniProtKB-KW"/>
</dbReference>